<dbReference type="EMBL" id="MT631435">
    <property type="protein sequence ID" value="QNO50445.1"/>
    <property type="molecule type" value="Genomic_DNA"/>
</dbReference>
<protein>
    <submittedName>
        <fullName evidence="1">Uncharacterized protein</fullName>
    </submittedName>
</protein>
<accession>A0A7G9YR11</accession>
<reference evidence="1" key="1">
    <citation type="submission" date="2020-06" db="EMBL/GenBank/DDBJ databases">
        <title>Unique genomic features of the anaerobic methanotrophic archaea.</title>
        <authorList>
            <person name="Chadwick G.L."/>
            <person name="Skennerton C.T."/>
            <person name="Laso-Perez R."/>
            <person name="Leu A.O."/>
            <person name="Speth D.R."/>
            <person name="Yu H."/>
            <person name="Morgan-Lang C."/>
            <person name="Hatzenpichler R."/>
            <person name="Goudeau D."/>
            <person name="Malmstrom R."/>
            <person name="Brazelton W.J."/>
            <person name="Woyke T."/>
            <person name="Hallam S.J."/>
            <person name="Tyson G.W."/>
            <person name="Wegener G."/>
            <person name="Boetius A."/>
            <person name="Orphan V."/>
        </authorList>
    </citation>
    <scope>NUCLEOTIDE SEQUENCE</scope>
</reference>
<dbReference type="AlphaFoldDB" id="A0A7G9YR11"/>
<evidence type="ECO:0000313" key="1">
    <source>
        <dbReference type="EMBL" id="QNO50445.1"/>
    </source>
</evidence>
<gene>
    <name evidence="1" type="ORF">BPCBKEJI_00023</name>
</gene>
<sequence length="745" mass="86973">MNAYPHLMTEEDRIEGILNILWKIDESEESVRNYFKQNQVPFSRAQYYTYRRTLQKNGDVGLHDKRKDGNYTKMTEIIKDYIVSIVKENRSISSSQLQSKIIDRFDAKISVSSLNNFRASVSLTRSPASREQYKRQKSGGGEILTSLASFIHISELFTRTILDRVNDVRQSTLFEQNKNIEKDHPDARLHGKFTSEYNQLKHVRENRFRSIDDKIPNKNFSSMKLLEMSEKTISRYNLALLCLPLVTSNGRSSRVNRVTGNDLAFLCGYNYKDASLDGYLRELKYLKVSDRLITATAKFWMDFWRNESEEETYFVCYYIDGNTKALWSSNRCYKGRVTMLGRVMNCLENVFIHDGKGHPLYFQTFHGHADLGKHALPMLTKLTELLDDPADNVSVKRILVMDGGANGVGTLREFNGSDEYFITILDENQIKERKFKHIQDETSYKYGNAKLVECKIELPDSKESGYIYECRAVVVEWDNGRKSVLITNIPPELLDANEITKKYFDRWPMQEKQFRDAKCGVNIHRIVGYGKKIENYDKMSEKHGEICKKIVQLKSELEKPLIEIESIDEELIDLYQQERTIREKSLIIDGTRVLSDSDSTELRQYESQIAKCLRKQKAVEKEHKDAFRRLKKYLKEEKRIRDKDKVYRIDTELDQIMTCFKMSFVNLCSLFLARCMDHEKFELLTLFESIFQLDGDAFITDEEKRIVLEMNPKEPWLMKKLNKGLCILNEMGICDPAGRSIQFDV</sequence>
<name>A0A7G9YR11_9EURY</name>
<organism evidence="1">
    <name type="scientific">Candidatus Methanogaster sp. ANME-2c ERB4</name>
    <dbReference type="NCBI Taxonomy" id="2759911"/>
    <lineage>
        <taxon>Archaea</taxon>
        <taxon>Methanobacteriati</taxon>
        <taxon>Methanobacteriota</taxon>
        <taxon>Stenosarchaea group</taxon>
        <taxon>Methanomicrobia</taxon>
        <taxon>Methanosarcinales</taxon>
        <taxon>ANME-2 cluster</taxon>
        <taxon>Candidatus Methanogasteraceae</taxon>
        <taxon>Candidatus Methanogaster</taxon>
    </lineage>
</organism>
<proteinExistence type="predicted"/>